<feature type="region of interest" description="Disordered" evidence="1">
    <location>
        <begin position="18"/>
        <end position="79"/>
    </location>
</feature>
<feature type="region of interest" description="Disordered" evidence="1">
    <location>
        <begin position="193"/>
        <end position="240"/>
    </location>
</feature>
<evidence type="ECO:0000313" key="3">
    <source>
        <dbReference type="Proteomes" id="UP000027195"/>
    </source>
</evidence>
<reference evidence="3" key="1">
    <citation type="journal article" date="2014" name="Proc. Natl. Acad. Sci. U.S.A.">
        <title>Extensive sampling of basidiomycete genomes demonstrates inadequacy of the white-rot/brown-rot paradigm for wood decay fungi.</title>
        <authorList>
            <person name="Riley R."/>
            <person name="Salamov A.A."/>
            <person name="Brown D.W."/>
            <person name="Nagy L.G."/>
            <person name="Floudas D."/>
            <person name="Held B.W."/>
            <person name="Levasseur A."/>
            <person name="Lombard V."/>
            <person name="Morin E."/>
            <person name="Otillar R."/>
            <person name="Lindquist E.A."/>
            <person name="Sun H."/>
            <person name="LaButti K.M."/>
            <person name="Schmutz J."/>
            <person name="Jabbour D."/>
            <person name="Luo H."/>
            <person name="Baker S.E."/>
            <person name="Pisabarro A.G."/>
            <person name="Walton J.D."/>
            <person name="Blanchette R.A."/>
            <person name="Henrissat B."/>
            <person name="Martin F."/>
            <person name="Cullen D."/>
            <person name="Hibbett D.S."/>
            <person name="Grigoriev I.V."/>
        </authorList>
    </citation>
    <scope>NUCLEOTIDE SEQUENCE [LARGE SCALE GENOMIC DNA]</scope>
    <source>
        <strain evidence="3">FD-172 SS1</strain>
    </source>
</reference>
<dbReference type="Proteomes" id="UP000027195">
    <property type="component" value="Unassembled WGS sequence"/>
</dbReference>
<proteinExistence type="predicted"/>
<dbReference type="EMBL" id="KL198049">
    <property type="protein sequence ID" value="KDQ12555.1"/>
    <property type="molecule type" value="Genomic_DNA"/>
</dbReference>
<accession>A0A067MCW8</accession>
<feature type="compositionally biased region" description="Basic and acidic residues" evidence="1">
    <location>
        <begin position="103"/>
        <end position="118"/>
    </location>
</feature>
<organism evidence="2 3">
    <name type="scientific">Botryobasidium botryosum (strain FD-172 SS1)</name>
    <dbReference type="NCBI Taxonomy" id="930990"/>
    <lineage>
        <taxon>Eukaryota</taxon>
        <taxon>Fungi</taxon>
        <taxon>Dikarya</taxon>
        <taxon>Basidiomycota</taxon>
        <taxon>Agaricomycotina</taxon>
        <taxon>Agaricomycetes</taxon>
        <taxon>Cantharellales</taxon>
        <taxon>Botryobasidiaceae</taxon>
        <taxon>Botryobasidium</taxon>
    </lineage>
</organism>
<feature type="compositionally biased region" description="Polar residues" evidence="1">
    <location>
        <begin position="28"/>
        <end position="44"/>
    </location>
</feature>
<evidence type="ECO:0000313" key="2">
    <source>
        <dbReference type="EMBL" id="KDQ12555.1"/>
    </source>
</evidence>
<protein>
    <submittedName>
        <fullName evidence="2">Uncharacterized protein</fullName>
    </submittedName>
</protein>
<dbReference type="HOGENOM" id="CLU_1156214_0_0_1"/>
<dbReference type="InParanoid" id="A0A067MCW8"/>
<feature type="compositionally biased region" description="Basic and acidic residues" evidence="1">
    <location>
        <begin position="156"/>
        <end position="167"/>
    </location>
</feature>
<name>A0A067MCW8_BOTB1</name>
<dbReference type="AlphaFoldDB" id="A0A067MCW8"/>
<sequence>MTCVIDTRPIVLSIPPTENHDIVVSPSDFPTSTSPLAPSLQSGNAVRAPPSPMAAPVKAALSEDHDTAPAPSGSPVAPAPAIPAKLSASVSVSVMHPVPDFAPKLEVHPAGETPKTDEDTMIGATAAPPQKATLGEPTTIPIANDAKLPIGGSSHGSDEPDSEHASDSDDSTTSFVPHNQFKLNFARMFIARRPGGSDTASNNESHDSAVNSNGGGDFGKPRGQGDFGTGRASEGIDWST</sequence>
<feature type="compositionally biased region" description="Polar residues" evidence="1">
    <location>
        <begin position="198"/>
        <end position="212"/>
    </location>
</feature>
<keyword evidence="3" id="KW-1185">Reference proteome</keyword>
<feature type="region of interest" description="Disordered" evidence="1">
    <location>
        <begin position="103"/>
        <end position="122"/>
    </location>
</feature>
<gene>
    <name evidence="2" type="ORF">BOTBODRAFT_34293</name>
</gene>
<evidence type="ECO:0000256" key="1">
    <source>
        <dbReference type="SAM" id="MobiDB-lite"/>
    </source>
</evidence>
<feature type="region of interest" description="Disordered" evidence="1">
    <location>
        <begin position="142"/>
        <end position="178"/>
    </location>
</feature>